<evidence type="ECO:0000313" key="3">
    <source>
        <dbReference type="Proteomes" id="UP000663864"/>
    </source>
</evidence>
<keyword evidence="1" id="KW-0472">Membrane</keyword>
<evidence type="ECO:0000313" key="2">
    <source>
        <dbReference type="EMBL" id="CAF0825043.1"/>
    </source>
</evidence>
<keyword evidence="1" id="KW-0812">Transmembrane</keyword>
<dbReference type="AlphaFoldDB" id="A0A813U841"/>
<comment type="caution">
    <text evidence="2">The sequence shown here is derived from an EMBL/GenBank/DDBJ whole genome shotgun (WGS) entry which is preliminary data.</text>
</comment>
<name>A0A813U841_9BILA</name>
<protein>
    <submittedName>
        <fullName evidence="2">Uncharacterized protein</fullName>
    </submittedName>
</protein>
<dbReference type="Proteomes" id="UP000663864">
    <property type="component" value="Unassembled WGS sequence"/>
</dbReference>
<gene>
    <name evidence="2" type="ORF">ZHD862_LOCUS3590</name>
</gene>
<keyword evidence="1" id="KW-1133">Transmembrane helix</keyword>
<accession>A0A813U841</accession>
<feature type="transmembrane region" description="Helical" evidence="1">
    <location>
        <begin position="109"/>
        <end position="128"/>
    </location>
</feature>
<proteinExistence type="predicted"/>
<reference evidence="2" key="1">
    <citation type="submission" date="2021-02" db="EMBL/GenBank/DDBJ databases">
        <authorList>
            <person name="Nowell W R."/>
        </authorList>
    </citation>
    <scope>NUCLEOTIDE SEQUENCE</scope>
</reference>
<organism evidence="2 3">
    <name type="scientific">Rotaria sordida</name>
    <dbReference type="NCBI Taxonomy" id="392033"/>
    <lineage>
        <taxon>Eukaryota</taxon>
        <taxon>Metazoa</taxon>
        <taxon>Spiralia</taxon>
        <taxon>Gnathifera</taxon>
        <taxon>Rotifera</taxon>
        <taxon>Eurotatoria</taxon>
        <taxon>Bdelloidea</taxon>
        <taxon>Philodinida</taxon>
        <taxon>Philodinidae</taxon>
        <taxon>Rotaria</taxon>
    </lineage>
</organism>
<evidence type="ECO:0000256" key="1">
    <source>
        <dbReference type="SAM" id="Phobius"/>
    </source>
</evidence>
<dbReference type="EMBL" id="CAJNOT010000079">
    <property type="protein sequence ID" value="CAF0825043.1"/>
    <property type="molecule type" value="Genomic_DNA"/>
</dbReference>
<sequence>MTLTQHDQITDDNWLDFARILSITDTSQFKEQFYFTRTDVDIIRFIIDQIFAVTDFTDETYFAILESKLISEITVKVEELSQKNYVEIKHLAHCNFFAAINYNQTILNMLNNISLTIVVMDILIRWLIQKMTSFKDIGNSMFSCMIVDCLLSLVSACVQKEDYLYRKITNSSTFNKVQMIKLLERMLNYHPYFPARGNAFILLAAMDHFNHQVMINAMNALLDENLVKEYSVIGAPLIHLSPNEFIDDLLESLKNESAIKTYEILKILTEFALNEKIDAHSKSKIINYLAKEIGQLKSKKPVNYYYTDIRIPFTTTLENELYKAWIKIQGLSGKTQYSLSVKD</sequence>